<name>A0A840IF18_9ACTN</name>
<evidence type="ECO:0000256" key="1">
    <source>
        <dbReference type="SAM" id="SignalP"/>
    </source>
</evidence>
<sequence length="158" mass="16417">MTGHLAVRRATAWTACIAAVVSLLTVAAGSATAAPVAQASRTINVTERASLHLVKKSGSTIYQAGTATGTLPGTVTTRFKVTTKVTGSLKIVTRGGTLTMSVNGRPRSMGTTARFGGTMRVTGGTGRYARARGTARFEGVVNRRTWAATVTARGRLTY</sequence>
<protein>
    <submittedName>
        <fullName evidence="2">Uncharacterized protein</fullName>
    </submittedName>
</protein>
<dbReference type="RefSeq" id="WP_183342247.1">
    <property type="nucleotide sequence ID" value="NZ_JACHNU010000002.1"/>
</dbReference>
<gene>
    <name evidence="2" type="ORF">BDZ31_002379</name>
</gene>
<dbReference type="Proteomes" id="UP000585272">
    <property type="component" value="Unassembled WGS sequence"/>
</dbReference>
<proteinExistence type="predicted"/>
<reference evidence="2 3" key="1">
    <citation type="submission" date="2020-08" db="EMBL/GenBank/DDBJ databases">
        <title>Genomic Encyclopedia of Archaeal and Bacterial Type Strains, Phase II (KMG-II): from individual species to whole genera.</title>
        <authorList>
            <person name="Goeker M."/>
        </authorList>
    </citation>
    <scope>NUCLEOTIDE SEQUENCE [LARGE SCALE GENOMIC DNA]</scope>
    <source>
        <strain evidence="2 3">DSM 23288</strain>
    </source>
</reference>
<keyword evidence="1" id="KW-0732">Signal</keyword>
<organism evidence="2 3">
    <name type="scientific">Conexibacter arvalis</name>
    <dbReference type="NCBI Taxonomy" id="912552"/>
    <lineage>
        <taxon>Bacteria</taxon>
        <taxon>Bacillati</taxon>
        <taxon>Actinomycetota</taxon>
        <taxon>Thermoleophilia</taxon>
        <taxon>Solirubrobacterales</taxon>
        <taxon>Conexibacteraceae</taxon>
        <taxon>Conexibacter</taxon>
    </lineage>
</organism>
<evidence type="ECO:0000313" key="3">
    <source>
        <dbReference type="Proteomes" id="UP000585272"/>
    </source>
</evidence>
<accession>A0A840IF18</accession>
<feature type="chain" id="PRO_5032750052" evidence="1">
    <location>
        <begin position="34"/>
        <end position="158"/>
    </location>
</feature>
<keyword evidence="3" id="KW-1185">Reference proteome</keyword>
<dbReference type="AlphaFoldDB" id="A0A840IF18"/>
<dbReference type="EMBL" id="JACHNU010000002">
    <property type="protein sequence ID" value="MBB4662793.1"/>
    <property type="molecule type" value="Genomic_DNA"/>
</dbReference>
<comment type="caution">
    <text evidence="2">The sequence shown here is derived from an EMBL/GenBank/DDBJ whole genome shotgun (WGS) entry which is preliminary data.</text>
</comment>
<evidence type="ECO:0000313" key="2">
    <source>
        <dbReference type="EMBL" id="MBB4662793.1"/>
    </source>
</evidence>
<feature type="signal peptide" evidence="1">
    <location>
        <begin position="1"/>
        <end position="33"/>
    </location>
</feature>